<dbReference type="AlphaFoldDB" id="A0AAJ0HRC7"/>
<comment type="caution">
    <text evidence="3">The sequence shown here is derived from an EMBL/GenBank/DDBJ whole genome shotgun (WGS) entry which is preliminary data.</text>
</comment>
<sequence length="335" mass="37205">MATENMPLLLGKMDVIPPASLAFAAALSTSGSRLPQTIAHRGYKAAFPENSMGAFHGAVTIGAHAIETDLHLSKDGVVVLTHDASLKRCFGIDKKVADCNWSYLSTLRTLREPQQGLPRLSDLLEYLGQPGLEPIWLLLDIKIDDDGDDLLGRTAETIRSVLTARPWKERIVLGAWNENYINLCREHLPGFPIAYIGFSVIYARKFLGQPGVHFNLLQKTLVGPVGRRFIKAAGKAGQSVFVWTVNDEQWMEWSIRSEVDGVITDDPKRFLEVCNRFGGTAGTIPRTRRIRAARLYVGALLMQVVYLVGMVLLWHRFSTVGRTRRVKEGLVAVKA</sequence>
<dbReference type="EMBL" id="JAUIQD010000002">
    <property type="protein sequence ID" value="KAK3360039.1"/>
    <property type="molecule type" value="Genomic_DNA"/>
</dbReference>
<gene>
    <name evidence="3" type="ORF">B0T25DRAFT_118131</name>
</gene>
<reference evidence="3" key="2">
    <citation type="submission" date="2023-06" db="EMBL/GenBank/DDBJ databases">
        <authorList>
            <consortium name="Lawrence Berkeley National Laboratory"/>
            <person name="Haridas S."/>
            <person name="Hensen N."/>
            <person name="Bonometti L."/>
            <person name="Westerberg I."/>
            <person name="Brannstrom I.O."/>
            <person name="Guillou S."/>
            <person name="Cros-Aarteil S."/>
            <person name="Calhoun S."/>
            <person name="Kuo A."/>
            <person name="Mondo S."/>
            <person name="Pangilinan J."/>
            <person name="Riley R."/>
            <person name="Labutti K."/>
            <person name="Andreopoulos B."/>
            <person name="Lipzen A."/>
            <person name="Chen C."/>
            <person name="Yanf M."/>
            <person name="Daum C."/>
            <person name="Ng V."/>
            <person name="Clum A."/>
            <person name="Steindorff A."/>
            <person name="Ohm R."/>
            <person name="Martin F."/>
            <person name="Silar P."/>
            <person name="Natvig D."/>
            <person name="Lalanne C."/>
            <person name="Gautier V."/>
            <person name="Ament-Velasquez S.L."/>
            <person name="Kruys A."/>
            <person name="Hutchinson M.I."/>
            <person name="Powell A.J."/>
            <person name="Barry K."/>
            <person name="Miller A.N."/>
            <person name="Grigoriev I.V."/>
            <person name="Debuchy R."/>
            <person name="Gladieux P."/>
            <person name="Thoren M.H."/>
            <person name="Johannesson H."/>
        </authorList>
    </citation>
    <scope>NUCLEOTIDE SEQUENCE</scope>
    <source>
        <strain evidence="3">CBS 955.72</strain>
    </source>
</reference>
<dbReference type="Proteomes" id="UP001275084">
    <property type="component" value="Unassembled WGS sequence"/>
</dbReference>
<dbReference type="InterPro" id="IPR017946">
    <property type="entry name" value="PLC-like_Pdiesterase_TIM-brl"/>
</dbReference>
<organism evidence="3 4">
    <name type="scientific">Lasiosphaeria hispida</name>
    <dbReference type="NCBI Taxonomy" id="260671"/>
    <lineage>
        <taxon>Eukaryota</taxon>
        <taxon>Fungi</taxon>
        <taxon>Dikarya</taxon>
        <taxon>Ascomycota</taxon>
        <taxon>Pezizomycotina</taxon>
        <taxon>Sordariomycetes</taxon>
        <taxon>Sordariomycetidae</taxon>
        <taxon>Sordariales</taxon>
        <taxon>Lasiosphaeriaceae</taxon>
        <taxon>Lasiosphaeria</taxon>
    </lineage>
</organism>
<dbReference type="CDD" id="cd08570">
    <property type="entry name" value="GDPD_YPL206cp_fungi"/>
    <property type="match status" value="1"/>
</dbReference>
<dbReference type="PANTHER" id="PTHR43805">
    <property type="entry name" value="GLYCEROPHOSPHORYL DIESTER PHOSPHODIESTERASE"/>
    <property type="match status" value="1"/>
</dbReference>
<protein>
    <submittedName>
        <fullName evidence="3">PLC-like phosphodiesterase</fullName>
    </submittedName>
</protein>
<proteinExistence type="predicted"/>
<evidence type="ECO:0000313" key="3">
    <source>
        <dbReference type="EMBL" id="KAK3360039.1"/>
    </source>
</evidence>
<evidence type="ECO:0000313" key="4">
    <source>
        <dbReference type="Proteomes" id="UP001275084"/>
    </source>
</evidence>
<feature type="domain" description="GP-PDE" evidence="2">
    <location>
        <begin position="35"/>
        <end position="274"/>
    </location>
</feature>
<keyword evidence="4" id="KW-1185">Reference proteome</keyword>
<keyword evidence="1" id="KW-0812">Transmembrane</keyword>
<accession>A0AAJ0HRC7</accession>
<feature type="transmembrane region" description="Helical" evidence="1">
    <location>
        <begin position="295"/>
        <end position="315"/>
    </location>
</feature>
<dbReference type="PROSITE" id="PS51704">
    <property type="entry name" value="GP_PDE"/>
    <property type="match status" value="1"/>
</dbReference>
<evidence type="ECO:0000256" key="1">
    <source>
        <dbReference type="SAM" id="Phobius"/>
    </source>
</evidence>
<evidence type="ECO:0000259" key="2">
    <source>
        <dbReference type="PROSITE" id="PS51704"/>
    </source>
</evidence>
<keyword evidence="1" id="KW-0472">Membrane</keyword>
<dbReference type="GO" id="GO:0006629">
    <property type="term" value="P:lipid metabolic process"/>
    <property type="evidence" value="ECO:0007669"/>
    <property type="project" value="InterPro"/>
</dbReference>
<dbReference type="Gene3D" id="3.20.20.190">
    <property type="entry name" value="Phosphatidylinositol (PI) phosphodiesterase"/>
    <property type="match status" value="1"/>
</dbReference>
<reference evidence="3" key="1">
    <citation type="journal article" date="2023" name="Mol. Phylogenet. Evol.">
        <title>Genome-scale phylogeny and comparative genomics of the fungal order Sordariales.</title>
        <authorList>
            <person name="Hensen N."/>
            <person name="Bonometti L."/>
            <person name="Westerberg I."/>
            <person name="Brannstrom I.O."/>
            <person name="Guillou S."/>
            <person name="Cros-Aarteil S."/>
            <person name="Calhoun S."/>
            <person name="Haridas S."/>
            <person name="Kuo A."/>
            <person name="Mondo S."/>
            <person name="Pangilinan J."/>
            <person name="Riley R."/>
            <person name="LaButti K."/>
            <person name="Andreopoulos B."/>
            <person name="Lipzen A."/>
            <person name="Chen C."/>
            <person name="Yan M."/>
            <person name="Daum C."/>
            <person name="Ng V."/>
            <person name="Clum A."/>
            <person name="Steindorff A."/>
            <person name="Ohm R.A."/>
            <person name="Martin F."/>
            <person name="Silar P."/>
            <person name="Natvig D.O."/>
            <person name="Lalanne C."/>
            <person name="Gautier V."/>
            <person name="Ament-Velasquez S.L."/>
            <person name="Kruys A."/>
            <person name="Hutchinson M.I."/>
            <person name="Powell A.J."/>
            <person name="Barry K."/>
            <person name="Miller A.N."/>
            <person name="Grigoriev I.V."/>
            <person name="Debuchy R."/>
            <person name="Gladieux P."/>
            <person name="Hiltunen Thoren M."/>
            <person name="Johannesson H."/>
        </authorList>
    </citation>
    <scope>NUCLEOTIDE SEQUENCE</scope>
    <source>
        <strain evidence="3">CBS 955.72</strain>
    </source>
</reference>
<name>A0AAJ0HRC7_9PEZI</name>
<keyword evidence="1" id="KW-1133">Transmembrane helix</keyword>
<dbReference type="SUPFAM" id="SSF51695">
    <property type="entry name" value="PLC-like phosphodiesterases"/>
    <property type="match status" value="1"/>
</dbReference>
<dbReference type="InterPro" id="IPR030395">
    <property type="entry name" value="GP_PDE_dom"/>
</dbReference>
<dbReference type="GO" id="GO:0008081">
    <property type="term" value="F:phosphoric diester hydrolase activity"/>
    <property type="evidence" value="ECO:0007669"/>
    <property type="project" value="InterPro"/>
</dbReference>
<dbReference type="PANTHER" id="PTHR43805:SF1">
    <property type="entry name" value="GP-PDE DOMAIN-CONTAINING PROTEIN"/>
    <property type="match status" value="1"/>
</dbReference>
<dbReference type="Pfam" id="PF03009">
    <property type="entry name" value="GDPD"/>
    <property type="match status" value="1"/>
</dbReference>